<accession>A0A6A6SN59</accession>
<keyword evidence="2" id="KW-1185">Reference proteome</keyword>
<protein>
    <submittedName>
        <fullName evidence="1">Uncharacterized protein</fullName>
    </submittedName>
</protein>
<evidence type="ECO:0000313" key="1">
    <source>
        <dbReference type="EMBL" id="KAF2648397.1"/>
    </source>
</evidence>
<evidence type="ECO:0000313" key="2">
    <source>
        <dbReference type="Proteomes" id="UP000799324"/>
    </source>
</evidence>
<name>A0A6A6SN59_9PLEO</name>
<dbReference type="EMBL" id="MU004541">
    <property type="protein sequence ID" value="KAF2648397.1"/>
    <property type="molecule type" value="Genomic_DNA"/>
</dbReference>
<organism evidence="1 2">
    <name type="scientific">Lophiostoma macrostomum CBS 122681</name>
    <dbReference type="NCBI Taxonomy" id="1314788"/>
    <lineage>
        <taxon>Eukaryota</taxon>
        <taxon>Fungi</taxon>
        <taxon>Dikarya</taxon>
        <taxon>Ascomycota</taxon>
        <taxon>Pezizomycotina</taxon>
        <taxon>Dothideomycetes</taxon>
        <taxon>Pleosporomycetidae</taxon>
        <taxon>Pleosporales</taxon>
        <taxon>Lophiostomataceae</taxon>
        <taxon>Lophiostoma</taxon>
    </lineage>
</organism>
<dbReference type="Proteomes" id="UP000799324">
    <property type="component" value="Unassembled WGS sequence"/>
</dbReference>
<gene>
    <name evidence="1" type="ORF">K491DRAFT_249322</name>
</gene>
<proteinExistence type="predicted"/>
<reference evidence="1" key="1">
    <citation type="journal article" date="2020" name="Stud. Mycol.">
        <title>101 Dothideomycetes genomes: a test case for predicting lifestyles and emergence of pathogens.</title>
        <authorList>
            <person name="Haridas S."/>
            <person name="Albert R."/>
            <person name="Binder M."/>
            <person name="Bloem J."/>
            <person name="Labutti K."/>
            <person name="Salamov A."/>
            <person name="Andreopoulos B."/>
            <person name="Baker S."/>
            <person name="Barry K."/>
            <person name="Bills G."/>
            <person name="Bluhm B."/>
            <person name="Cannon C."/>
            <person name="Castanera R."/>
            <person name="Culley D."/>
            <person name="Daum C."/>
            <person name="Ezra D."/>
            <person name="Gonzalez J."/>
            <person name="Henrissat B."/>
            <person name="Kuo A."/>
            <person name="Liang C."/>
            <person name="Lipzen A."/>
            <person name="Lutzoni F."/>
            <person name="Magnuson J."/>
            <person name="Mondo S."/>
            <person name="Nolan M."/>
            <person name="Ohm R."/>
            <person name="Pangilinan J."/>
            <person name="Park H.-J."/>
            <person name="Ramirez L."/>
            <person name="Alfaro M."/>
            <person name="Sun H."/>
            <person name="Tritt A."/>
            <person name="Yoshinaga Y."/>
            <person name="Zwiers L.-H."/>
            <person name="Turgeon B."/>
            <person name="Goodwin S."/>
            <person name="Spatafora J."/>
            <person name="Crous P."/>
            <person name="Grigoriev I."/>
        </authorList>
    </citation>
    <scope>NUCLEOTIDE SEQUENCE</scope>
    <source>
        <strain evidence="1">CBS 122681</strain>
    </source>
</reference>
<sequence>MDIMGVRSAGPGWRVAVAGLDRRLYSRLITDVCLRSTSCFHITSLNTQRWADVGSGGPRVKLESVLDKQRFSCLLWRRVLVYRLRTSAGITVGLFVELASTRSEEDDAPTSLLDLVAYPNSLFRRHDWELAQQLHYRLRRLHVQASPHREPRTQCSLQAFAPLHERYGDTMFPALGSLGGHDRLMRLGLAHIVHYARQGKFEGHARPTFSTVETVATAMPENRLSNSDKPYCHASLISALCHLIGRMHNSNCESKKA</sequence>
<dbReference type="AlphaFoldDB" id="A0A6A6SN59"/>